<name>A0ABS2SQ52_9BACI</name>
<protein>
    <recommendedName>
        <fullName evidence="3 6">Flagellar basal body rod protein FlgB</fullName>
    </recommendedName>
</protein>
<dbReference type="InterPro" id="IPR001444">
    <property type="entry name" value="Flag_bb_rod_N"/>
</dbReference>
<accession>A0ABS2SQ52</accession>
<comment type="caution">
    <text evidence="8">The sequence shown here is derived from an EMBL/GenBank/DDBJ whole genome shotgun (WGS) entry which is preliminary data.</text>
</comment>
<dbReference type="Pfam" id="PF00460">
    <property type="entry name" value="Flg_bb_rod"/>
    <property type="match status" value="1"/>
</dbReference>
<keyword evidence="9" id="KW-1185">Reference proteome</keyword>
<evidence type="ECO:0000259" key="7">
    <source>
        <dbReference type="Pfam" id="PF00460"/>
    </source>
</evidence>
<keyword evidence="8" id="KW-0282">Flagellum</keyword>
<dbReference type="Proteomes" id="UP001179280">
    <property type="component" value="Unassembled WGS sequence"/>
</dbReference>
<dbReference type="PANTHER" id="PTHR30435:SF12">
    <property type="entry name" value="FLAGELLAR BASAL BODY ROD PROTEIN FLGB"/>
    <property type="match status" value="1"/>
</dbReference>
<evidence type="ECO:0000256" key="1">
    <source>
        <dbReference type="ARBA" id="ARBA00004117"/>
    </source>
</evidence>
<keyword evidence="8" id="KW-0969">Cilium</keyword>
<evidence type="ECO:0000256" key="2">
    <source>
        <dbReference type="ARBA" id="ARBA00009677"/>
    </source>
</evidence>
<dbReference type="PIRSF" id="PIRSF002889">
    <property type="entry name" value="Rod_FlgB"/>
    <property type="match status" value="1"/>
</dbReference>
<proteinExistence type="inferred from homology"/>
<comment type="similarity">
    <text evidence="2 6">Belongs to the flagella basal body rod proteins family.</text>
</comment>
<comment type="function">
    <text evidence="5 6">Structural component of flagellum, the bacterial motility apparatus. Part of the rod structure of flagellar basal body.</text>
</comment>
<evidence type="ECO:0000313" key="9">
    <source>
        <dbReference type="Proteomes" id="UP001179280"/>
    </source>
</evidence>
<dbReference type="EMBL" id="JAFBCV010000002">
    <property type="protein sequence ID" value="MBM7837644.1"/>
    <property type="molecule type" value="Genomic_DNA"/>
</dbReference>
<comment type="subunit">
    <text evidence="6">The basal body constitutes a major portion of the flagellar organelle and consists of a number of rings mounted on a central rod.</text>
</comment>
<evidence type="ECO:0000256" key="6">
    <source>
        <dbReference type="PIRNR" id="PIRNR002889"/>
    </source>
</evidence>
<dbReference type="InterPro" id="IPR006300">
    <property type="entry name" value="FlgB"/>
</dbReference>
<dbReference type="NCBIfam" id="TIGR01396">
    <property type="entry name" value="FlgB"/>
    <property type="match status" value="1"/>
</dbReference>
<evidence type="ECO:0000256" key="5">
    <source>
        <dbReference type="ARBA" id="ARBA00024934"/>
    </source>
</evidence>
<dbReference type="PANTHER" id="PTHR30435">
    <property type="entry name" value="FLAGELLAR PROTEIN"/>
    <property type="match status" value="1"/>
</dbReference>
<dbReference type="RefSeq" id="WP_035419191.1">
    <property type="nucleotide sequence ID" value="NZ_JAFBCV010000002.1"/>
</dbReference>
<comment type="subcellular location">
    <subcellularLocation>
        <location evidence="1 6">Bacterial flagellum basal body</location>
    </subcellularLocation>
</comment>
<keyword evidence="4 6" id="KW-0975">Bacterial flagellum</keyword>
<feature type="domain" description="Flagellar basal body rod protein N-terminal" evidence="7">
    <location>
        <begin position="9"/>
        <end position="37"/>
    </location>
</feature>
<organism evidence="8 9">
    <name type="scientific">Shouchella xiaoxiensis</name>
    <dbReference type="NCBI Taxonomy" id="766895"/>
    <lineage>
        <taxon>Bacteria</taxon>
        <taxon>Bacillati</taxon>
        <taxon>Bacillota</taxon>
        <taxon>Bacilli</taxon>
        <taxon>Bacillales</taxon>
        <taxon>Bacillaceae</taxon>
        <taxon>Shouchella</taxon>
    </lineage>
</organism>
<keyword evidence="8" id="KW-0966">Cell projection</keyword>
<evidence type="ECO:0000313" key="8">
    <source>
        <dbReference type="EMBL" id="MBM7837644.1"/>
    </source>
</evidence>
<reference evidence="8" key="1">
    <citation type="submission" date="2021-01" db="EMBL/GenBank/DDBJ databases">
        <title>Genomic Encyclopedia of Type Strains, Phase IV (KMG-IV): sequencing the most valuable type-strain genomes for metagenomic binning, comparative biology and taxonomic classification.</title>
        <authorList>
            <person name="Goeker M."/>
        </authorList>
    </citation>
    <scope>NUCLEOTIDE SEQUENCE</scope>
    <source>
        <strain evidence="8">DSM 21943</strain>
    </source>
</reference>
<sequence>MFTTSTIATLEEALRYSTAQQKAISSNIANVDTPHYKEQTVSFKDVLQTAQSNETGFQSKRTHAQHLSFPLPGSMDSFIGKTMEQYNHNGNSVDVDKQMTEMAENQIYYNALVDRISGNFQSLEMAIRGSK</sequence>
<evidence type="ECO:0000256" key="4">
    <source>
        <dbReference type="ARBA" id="ARBA00023143"/>
    </source>
</evidence>
<evidence type="ECO:0000256" key="3">
    <source>
        <dbReference type="ARBA" id="ARBA00014376"/>
    </source>
</evidence>
<gene>
    <name evidence="8" type="ORF">JOC54_000875</name>
</gene>